<evidence type="ECO:0000256" key="6">
    <source>
        <dbReference type="ARBA" id="ARBA00023180"/>
    </source>
</evidence>
<dbReference type="PROSITE" id="PS51257">
    <property type="entry name" value="PROKAR_LIPOPROTEIN"/>
    <property type="match status" value="1"/>
</dbReference>
<accession>A0ABV2TS49</accession>
<dbReference type="PANTHER" id="PTHR33146:SF26">
    <property type="entry name" value="ENDONUCLEASE 4"/>
    <property type="match status" value="1"/>
</dbReference>
<feature type="signal peptide" evidence="7">
    <location>
        <begin position="1"/>
        <end position="19"/>
    </location>
</feature>
<proteinExistence type="predicted"/>
<comment type="caution">
    <text evidence="8">The sequence shown here is derived from an EMBL/GenBank/DDBJ whole genome shotgun (WGS) entry which is preliminary data.</text>
</comment>
<keyword evidence="1" id="KW-0540">Nuclease</keyword>
<dbReference type="Gene3D" id="1.10.575.10">
    <property type="entry name" value="P1 Nuclease"/>
    <property type="match status" value="1"/>
</dbReference>
<keyword evidence="6" id="KW-0325">Glycoprotein</keyword>
<dbReference type="InterPro" id="IPR008947">
    <property type="entry name" value="PLipase_C/P1_nuclease_dom_sf"/>
</dbReference>
<keyword evidence="4" id="KW-0378">Hydrolase</keyword>
<dbReference type="EMBL" id="JBEWZI010000023">
    <property type="protein sequence ID" value="MET7015852.1"/>
    <property type="molecule type" value="Genomic_DNA"/>
</dbReference>
<evidence type="ECO:0000256" key="5">
    <source>
        <dbReference type="ARBA" id="ARBA00023157"/>
    </source>
</evidence>
<evidence type="ECO:0000256" key="2">
    <source>
        <dbReference type="ARBA" id="ARBA00022723"/>
    </source>
</evidence>
<keyword evidence="7" id="KW-0732">Signal</keyword>
<evidence type="ECO:0000313" key="9">
    <source>
        <dbReference type="Proteomes" id="UP001549691"/>
    </source>
</evidence>
<evidence type="ECO:0000256" key="1">
    <source>
        <dbReference type="ARBA" id="ARBA00022722"/>
    </source>
</evidence>
<dbReference type="Proteomes" id="UP001549691">
    <property type="component" value="Unassembled WGS sequence"/>
</dbReference>
<protein>
    <submittedName>
        <fullName evidence="8">S1/P1 nuclease</fullName>
    </submittedName>
</protein>
<reference evidence="8 9" key="1">
    <citation type="submission" date="2024-07" db="EMBL/GenBank/DDBJ databases">
        <title>Uliginosibacterium flavum JJ3220;KACC:17644.</title>
        <authorList>
            <person name="Kim M.K."/>
        </authorList>
    </citation>
    <scope>NUCLEOTIDE SEQUENCE [LARGE SCALE GENOMIC DNA]</scope>
    <source>
        <strain evidence="8 9">KACC:17644</strain>
    </source>
</reference>
<dbReference type="PANTHER" id="PTHR33146">
    <property type="entry name" value="ENDONUCLEASE 4"/>
    <property type="match status" value="1"/>
</dbReference>
<name>A0ABV2TS49_9RHOO</name>
<keyword evidence="2" id="KW-0479">Metal-binding</keyword>
<dbReference type="SUPFAM" id="SSF48537">
    <property type="entry name" value="Phospholipase C/P1 nuclease"/>
    <property type="match status" value="1"/>
</dbReference>
<organism evidence="8 9">
    <name type="scientific">Uliginosibacterium flavum</name>
    <dbReference type="NCBI Taxonomy" id="1396831"/>
    <lineage>
        <taxon>Bacteria</taxon>
        <taxon>Pseudomonadati</taxon>
        <taxon>Pseudomonadota</taxon>
        <taxon>Betaproteobacteria</taxon>
        <taxon>Rhodocyclales</taxon>
        <taxon>Zoogloeaceae</taxon>
        <taxon>Uliginosibacterium</taxon>
    </lineage>
</organism>
<evidence type="ECO:0000256" key="4">
    <source>
        <dbReference type="ARBA" id="ARBA00022801"/>
    </source>
</evidence>
<gene>
    <name evidence="8" type="ORF">ABXR19_16795</name>
</gene>
<evidence type="ECO:0000313" key="8">
    <source>
        <dbReference type="EMBL" id="MET7015852.1"/>
    </source>
</evidence>
<feature type="chain" id="PRO_5045728778" evidence="7">
    <location>
        <begin position="20"/>
        <end position="274"/>
    </location>
</feature>
<keyword evidence="5" id="KW-1015">Disulfide bond</keyword>
<keyword evidence="3" id="KW-0255">Endonuclease</keyword>
<dbReference type="InterPro" id="IPR003154">
    <property type="entry name" value="S1/P1nuclease"/>
</dbReference>
<dbReference type="Pfam" id="PF02265">
    <property type="entry name" value="S1-P1_nuclease"/>
    <property type="match status" value="1"/>
</dbReference>
<sequence>MRRIVFVMCCVLASSACFAWGGRGHAAVGALAQANLSPAAQAQVQTLLRDDLDRYEQASGRRSLASVASWADEIREVASRTDPKAYRGWHGRSNRVCADTLGKCREGLCVDQLIISNARILKDVQQPMRARNEALKWIVHLVGDLHMPLHSGINSNGGGAKVFLEGVEIKGDATLHGVWDSELANAALKGWKSSAVLGAVSLLADDAPTQWMLETRDVALHEVYEPLSGFACKEKLAEPIVLDSAYQLRSVPVVRQQIERAGLRLAQLLNQLLP</sequence>
<dbReference type="CDD" id="cd11010">
    <property type="entry name" value="S1-P1_nuclease"/>
    <property type="match status" value="1"/>
</dbReference>
<evidence type="ECO:0000256" key="3">
    <source>
        <dbReference type="ARBA" id="ARBA00022759"/>
    </source>
</evidence>
<keyword evidence="9" id="KW-1185">Reference proteome</keyword>
<dbReference type="RefSeq" id="WP_354602311.1">
    <property type="nucleotide sequence ID" value="NZ_JBEWZI010000023.1"/>
</dbReference>
<evidence type="ECO:0000256" key="7">
    <source>
        <dbReference type="SAM" id="SignalP"/>
    </source>
</evidence>